<sequence length="73" mass="7869">LVTGAAGFIGPHPCDRLLAEGHEVLGVDALTDTYDPALKERNAERLRARPAFTFRGEELLGLPLAKLLDDADV</sequence>
<evidence type="ECO:0000313" key="2">
    <source>
        <dbReference type="EMBL" id="MBR7678388.1"/>
    </source>
</evidence>
<feature type="non-terminal residue" evidence="2">
    <location>
        <position position="1"/>
    </location>
</feature>
<reference evidence="2" key="1">
    <citation type="submission" date="2021-04" db="EMBL/GenBank/DDBJ databases">
        <title>Sequencing of actinobacteria type strains.</title>
        <authorList>
            <person name="Nguyen G.-S."/>
            <person name="Wentzel A."/>
        </authorList>
    </citation>
    <scope>NUCLEOTIDE SEQUENCE</scope>
    <source>
        <strain evidence="2">DSM 42095</strain>
    </source>
</reference>
<dbReference type="Pfam" id="PF01370">
    <property type="entry name" value="Epimerase"/>
    <property type="match status" value="1"/>
</dbReference>
<comment type="caution">
    <text evidence="2">The sequence shown here is derived from an EMBL/GenBank/DDBJ whole genome shotgun (WGS) entry which is preliminary data.</text>
</comment>
<dbReference type="InterPro" id="IPR001509">
    <property type="entry name" value="Epimerase_deHydtase"/>
</dbReference>
<protein>
    <submittedName>
        <fullName evidence="2">NAD-dependent epimerase/dehydratase family protein</fullName>
    </submittedName>
</protein>
<feature type="domain" description="NAD-dependent epimerase/dehydratase" evidence="1">
    <location>
        <begin position="1"/>
        <end position="40"/>
    </location>
</feature>
<dbReference type="AlphaFoldDB" id="A0A8T4J3N4"/>
<keyword evidence="3" id="KW-1185">Reference proteome</keyword>
<dbReference type="InterPro" id="IPR036291">
    <property type="entry name" value="NAD(P)-bd_dom_sf"/>
</dbReference>
<evidence type="ECO:0000313" key="3">
    <source>
        <dbReference type="Proteomes" id="UP000675554"/>
    </source>
</evidence>
<gene>
    <name evidence="2" type="ORF">KDA82_36555</name>
</gene>
<accession>A0A8T4J3N4</accession>
<organism evidence="2 3">
    <name type="scientific">Streptomyces daliensis</name>
    <dbReference type="NCBI Taxonomy" id="299421"/>
    <lineage>
        <taxon>Bacteria</taxon>
        <taxon>Bacillati</taxon>
        <taxon>Actinomycetota</taxon>
        <taxon>Actinomycetes</taxon>
        <taxon>Kitasatosporales</taxon>
        <taxon>Streptomycetaceae</taxon>
        <taxon>Streptomyces</taxon>
    </lineage>
</organism>
<feature type="non-terminal residue" evidence="2">
    <location>
        <position position="73"/>
    </location>
</feature>
<dbReference type="Proteomes" id="UP000675554">
    <property type="component" value="Unassembled WGS sequence"/>
</dbReference>
<evidence type="ECO:0000259" key="1">
    <source>
        <dbReference type="Pfam" id="PF01370"/>
    </source>
</evidence>
<dbReference type="EMBL" id="JAGSMN010001413">
    <property type="protein sequence ID" value="MBR7678388.1"/>
    <property type="molecule type" value="Genomic_DNA"/>
</dbReference>
<dbReference type="SUPFAM" id="SSF51735">
    <property type="entry name" value="NAD(P)-binding Rossmann-fold domains"/>
    <property type="match status" value="1"/>
</dbReference>
<dbReference type="Gene3D" id="3.40.50.720">
    <property type="entry name" value="NAD(P)-binding Rossmann-like Domain"/>
    <property type="match status" value="1"/>
</dbReference>
<name>A0A8T4J3N4_9ACTN</name>
<proteinExistence type="predicted"/>